<dbReference type="OrthoDB" id="127311at2"/>
<dbReference type="InterPro" id="IPR010917">
    <property type="entry name" value="TonB_rcpt_CS"/>
</dbReference>
<evidence type="ECO:0000256" key="11">
    <source>
        <dbReference type="ARBA" id="ARBA00023136"/>
    </source>
</evidence>
<dbReference type="STRING" id="680026.AB733_03310"/>
<keyword evidence="7 18" id="KW-0732">Signal</keyword>
<dbReference type="GO" id="GO:0015344">
    <property type="term" value="F:siderophore uptake transmembrane transporter activity"/>
    <property type="evidence" value="ECO:0007669"/>
    <property type="project" value="TreeGrafter"/>
</dbReference>
<evidence type="ECO:0000256" key="18">
    <source>
        <dbReference type="SAM" id="SignalP"/>
    </source>
</evidence>
<evidence type="ECO:0000259" key="20">
    <source>
        <dbReference type="Pfam" id="PF07715"/>
    </source>
</evidence>
<evidence type="ECO:0000256" key="10">
    <source>
        <dbReference type="ARBA" id="ARBA00023077"/>
    </source>
</evidence>
<keyword evidence="11 14" id="KW-0472">Membrane</keyword>
<evidence type="ECO:0000256" key="16">
    <source>
        <dbReference type="PROSITE-ProRule" id="PRU10144"/>
    </source>
</evidence>
<evidence type="ECO:0000313" key="21">
    <source>
        <dbReference type="EMBL" id="PSW25435.1"/>
    </source>
</evidence>
<dbReference type="Gene3D" id="2.170.130.10">
    <property type="entry name" value="TonB-dependent receptor, plug domain"/>
    <property type="match status" value="1"/>
</dbReference>
<reference evidence="21 22" key="1">
    <citation type="submission" date="2018-01" db="EMBL/GenBank/DDBJ databases">
        <title>Whole genome sequencing of Histamine producing bacteria.</title>
        <authorList>
            <person name="Butler K."/>
        </authorList>
    </citation>
    <scope>NUCLEOTIDE SEQUENCE [LARGE SCALE GENOMIC DNA]</scope>
    <source>
        <strain evidence="21 22">DSM 24669</strain>
    </source>
</reference>
<feature type="short sequence motif" description="TonB C-terminal box" evidence="16">
    <location>
        <begin position="693"/>
        <end position="710"/>
    </location>
</feature>
<evidence type="ECO:0000256" key="12">
    <source>
        <dbReference type="ARBA" id="ARBA00023170"/>
    </source>
</evidence>
<dbReference type="InterPro" id="IPR010105">
    <property type="entry name" value="TonB_sidphr_rcpt"/>
</dbReference>
<evidence type="ECO:0000256" key="13">
    <source>
        <dbReference type="ARBA" id="ARBA00023237"/>
    </source>
</evidence>
<evidence type="ECO:0000256" key="14">
    <source>
        <dbReference type="PROSITE-ProRule" id="PRU01360"/>
    </source>
</evidence>
<evidence type="ECO:0000256" key="5">
    <source>
        <dbReference type="ARBA" id="ARBA00022496"/>
    </source>
</evidence>
<name>A0A0J8VED5_9GAMM</name>
<dbReference type="RefSeq" id="WP_048897482.1">
    <property type="nucleotide sequence ID" value="NZ_AP024853.1"/>
</dbReference>
<dbReference type="NCBIfam" id="TIGR01783">
    <property type="entry name" value="TonB-siderophor"/>
    <property type="match status" value="1"/>
</dbReference>
<evidence type="ECO:0000256" key="1">
    <source>
        <dbReference type="ARBA" id="ARBA00004571"/>
    </source>
</evidence>
<feature type="domain" description="TonB-dependent receptor-like beta-barrel" evidence="19">
    <location>
        <begin position="237"/>
        <end position="680"/>
    </location>
</feature>
<dbReference type="SUPFAM" id="SSF56935">
    <property type="entry name" value="Porins"/>
    <property type="match status" value="1"/>
</dbReference>
<dbReference type="GO" id="GO:0038023">
    <property type="term" value="F:signaling receptor activity"/>
    <property type="evidence" value="ECO:0007669"/>
    <property type="project" value="InterPro"/>
</dbReference>
<dbReference type="PANTHER" id="PTHR32552">
    <property type="entry name" value="FERRICHROME IRON RECEPTOR-RELATED"/>
    <property type="match status" value="1"/>
</dbReference>
<feature type="chain" id="PRO_5030009156" evidence="18">
    <location>
        <begin position="27"/>
        <end position="710"/>
    </location>
</feature>
<keyword evidence="13 14" id="KW-0998">Cell outer membrane</keyword>
<sequence length="710" mass="78065">MQQQHSHSVLALAITTALAFPNLAHAEENQATYDSGVTTLDTVTVLGQAYRNTATKTALLPEETPQAISTLDSATLEIRDVKSVNEALRYVSGVNTELRGGSVKLYDTFNIRGFDVEKSYYDGLALQHLTGWNLQPQIDPVAIEQIEVFKGPTSVLYGAMSPGGMVNIIAKAPQQEQNTEVSVSTGSHNLKEASIDTTGQIGESDFNYRLIAKASERNSQISGIKETRYLIAPSVDWNVSEDTLINVNLYYQRDPSAGVNYAVPGVGTLYDNPNGGNLDQNTFLGDHNWHEMDREFLLAGYKINHNINDRWTFLQNARFMDASLKQKNIAHAENDPNKLDPSNISRYAYSTDESSQGFIIDNQLSGVITLADLEHNLLFGADYQTLKGDSRYINYGSVASIDANNPNNNQINPDKLTPASDTRYEVDSEQTGVYIQDQVRLDQLVLMAGGRFDNYKSNNSDINQNNFSYRIGALYEFANGLSPFINYATSFEPVAGKDRSGNDFKPSEGKQIEAGVKYMSNDMSKTATVSAFQIVKENALTADPNNKPGDTFQVQTGEITSKGIEFEGQIDATDNVNLLVNYTYLDMKITKDNTGLEGKTPIRTPKHSASAWATYSVYNGILAGTTAGTGVRYVGETHVDAANTNMVPGYTVVDLGMQYDLGELAPSLTGARASLTAKNLFNKEYYSCYNSMNCWVGAERTVEATVKYNF</sequence>
<dbReference type="EMBL" id="PYLZ01000003">
    <property type="protein sequence ID" value="PSW25435.1"/>
    <property type="molecule type" value="Genomic_DNA"/>
</dbReference>
<keyword evidence="5" id="KW-0410">Iron transport</keyword>
<comment type="subcellular location">
    <subcellularLocation>
        <location evidence="1 14">Cell outer membrane</location>
        <topology evidence="1 14">Multi-pass membrane protein</topology>
    </subcellularLocation>
</comment>
<dbReference type="Gene3D" id="2.40.170.20">
    <property type="entry name" value="TonB-dependent receptor, beta-barrel domain"/>
    <property type="match status" value="1"/>
</dbReference>
<keyword evidence="12 21" id="KW-0675">Receptor</keyword>
<dbReference type="InterPro" id="IPR036942">
    <property type="entry name" value="Beta-barrel_TonB_sf"/>
</dbReference>
<feature type="signal peptide" evidence="18">
    <location>
        <begin position="1"/>
        <end position="26"/>
    </location>
</feature>
<dbReference type="InterPro" id="IPR012910">
    <property type="entry name" value="Plug_dom"/>
</dbReference>
<evidence type="ECO:0000256" key="4">
    <source>
        <dbReference type="ARBA" id="ARBA00022452"/>
    </source>
</evidence>
<evidence type="ECO:0000256" key="9">
    <source>
        <dbReference type="ARBA" id="ARBA00023065"/>
    </source>
</evidence>
<dbReference type="InterPro" id="IPR000531">
    <property type="entry name" value="Beta-barrel_TonB"/>
</dbReference>
<dbReference type="GO" id="GO:0015891">
    <property type="term" value="P:siderophore transport"/>
    <property type="evidence" value="ECO:0007669"/>
    <property type="project" value="InterPro"/>
</dbReference>
<dbReference type="Proteomes" id="UP000240481">
    <property type="component" value="Unassembled WGS sequence"/>
</dbReference>
<protein>
    <submittedName>
        <fullName evidence="21">TonB-dependent siderophore receptor</fullName>
    </submittedName>
</protein>
<dbReference type="InterPro" id="IPR039426">
    <property type="entry name" value="TonB-dep_rcpt-like"/>
</dbReference>
<dbReference type="GO" id="GO:0009279">
    <property type="term" value="C:cell outer membrane"/>
    <property type="evidence" value="ECO:0007669"/>
    <property type="project" value="UniProtKB-SubCell"/>
</dbReference>
<evidence type="ECO:0000256" key="7">
    <source>
        <dbReference type="ARBA" id="ARBA00022729"/>
    </source>
</evidence>
<dbReference type="PANTHER" id="PTHR32552:SF68">
    <property type="entry name" value="FERRICHROME OUTER MEMBRANE TRANSPORTER_PHAGE RECEPTOR"/>
    <property type="match status" value="1"/>
</dbReference>
<dbReference type="PROSITE" id="PS01156">
    <property type="entry name" value="TONB_DEPENDENT_REC_2"/>
    <property type="match status" value="1"/>
</dbReference>
<dbReference type="InterPro" id="IPR010916">
    <property type="entry name" value="TonB_box_CS"/>
</dbReference>
<keyword evidence="9" id="KW-0406">Ion transport</keyword>
<comment type="similarity">
    <text evidence="2 14 17">Belongs to the TonB-dependent receptor family.</text>
</comment>
<feature type="domain" description="TonB-dependent receptor plug" evidence="20">
    <location>
        <begin position="62"/>
        <end position="164"/>
    </location>
</feature>
<proteinExistence type="inferred from homology"/>
<keyword evidence="6 14" id="KW-0812">Transmembrane</keyword>
<dbReference type="PROSITE" id="PS00430">
    <property type="entry name" value="TONB_DEPENDENT_REC_1"/>
    <property type="match status" value="1"/>
</dbReference>
<evidence type="ECO:0000313" key="22">
    <source>
        <dbReference type="Proteomes" id="UP000240481"/>
    </source>
</evidence>
<accession>A0A0J8VED5</accession>
<keyword evidence="10 15" id="KW-0798">TonB box</keyword>
<dbReference type="CDD" id="cd01347">
    <property type="entry name" value="ligand_gated_channel"/>
    <property type="match status" value="1"/>
</dbReference>
<evidence type="ECO:0000256" key="15">
    <source>
        <dbReference type="PROSITE-ProRule" id="PRU10143"/>
    </source>
</evidence>
<keyword evidence="3 14" id="KW-0813">Transport</keyword>
<dbReference type="AlphaFoldDB" id="A0A0J8VED5"/>
<keyword evidence="8" id="KW-0408">Iron</keyword>
<evidence type="ECO:0000256" key="17">
    <source>
        <dbReference type="RuleBase" id="RU003357"/>
    </source>
</evidence>
<evidence type="ECO:0000256" key="8">
    <source>
        <dbReference type="ARBA" id="ARBA00023004"/>
    </source>
</evidence>
<dbReference type="InterPro" id="IPR037066">
    <property type="entry name" value="Plug_dom_sf"/>
</dbReference>
<gene>
    <name evidence="21" type="ORF">C9I94_07225</name>
</gene>
<evidence type="ECO:0000256" key="2">
    <source>
        <dbReference type="ARBA" id="ARBA00009810"/>
    </source>
</evidence>
<evidence type="ECO:0000256" key="3">
    <source>
        <dbReference type="ARBA" id="ARBA00022448"/>
    </source>
</evidence>
<evidence type="ECO:0000259" key="19">
    <source>
        <dbReference type="Pfam" id="PF00593"/>
    </source>
</evidence>
<keyword evidence="22" id="KW-1185">Reference proteome</keyword>
<feature type="short sequence motif" description="TonB box" evidence="15">
    <location>
        <begin position="42"/>
        <end position="48"/>
    </location>
</feature>
<dbReference type="Pfam" id="PF07715">
    <property type="entry name" value="Plug"/>
    <property type="match status" value="1"/>
</dbReference>
<dbReference type="Pfam" id="PF00593">
    <property type="entry name" value="TonB_dep_Rec_b-barrel"/>
    <property type="match status" value="1"/>
</dbReference>
<comment type="caution">
    <text evidence="21">The sequence shown here is derived from an EMBL/GenBank/DDBJ whole genome shotgun (WGS) entry which is preliminary data.</text>
</comment>
<evidence type="ECO:0000256" key="6">
    <source>
        <dbReference type="ARBA" id="ARBA00022692"/>
    </source>
</evidence>
<keyword evidence="4 14" id="KW-1134">Transmembrane beta strand</keyword>
<dbReference type="PROSITE" id="PS52016">
    <property type="entry name" value="TONB_DEPENDENT_REC_3"/>
    <property type="match status" value="1"/>
</dbReference>
<organism evidence="21 22">
    <name type="scientific">Photobacterium swingsii</name>
    <dbReference type="NCBI Taxonomy" id="680026"/>
    <lineage>
        <taxon>Bacteria</taxon>
        <taxon>Pseudomonadati</taxon>
        <taxon>Pseudomonadota</taxon>
        <taxon>Gammaproteobacteria</taxon>
        <taxon>Vibrionales</taxon>
        <taxon>Vibrionaceae</taxon>
        <taxon>Photobacterium</taxon>
    </lineage>
</organism>